<feature type="compositionally biased region" description="Low complexity" evidence="17">
    <location>
        <begin position="391"/>
        <end position="400"/>
    </location>
</feature>
<feature type="non-terminal residue" evidence="20">
    <location>
        <position position="1811"/>
    </location>
</feature>
<evidence type="ECO:0000256" key="1">
    <source>
        <dbReference type="ARBA" id="ARBA00004604"/>
    </source>
</evidence>
<dbReference type="Pfam" id="PF17035">
    <property type="entry name" value="BET"/>
    <property type="match status" value="1"/>
</dbReference>
<keyword evidence="9" id="KW-0677">Repeat</keyword>
<feature type="domain" description="Bromo" evidence="18">
    <location>
        <begin position="261"/>
        <end position="333"/>
    </location>
</feature>
<feature type="compositionally biased region" description="Pro residues" evidence="17">
    <location>
        <begin position="485"/>
        <end position="502"/>
    </location>
</feature>
<feature type="compositionally biased region" description="Gly residues" evidence="17">
    <location>
        <begin position="372"/>
        <end position="390"/>
    </location>
</feature>
<evidence type="ECO:0000313" key="21">
    <source>
        <dbReference type="Proteomes" id="UP000668214"/>
    </source>
</evidence>
<dbReference type="Gene3D" id="1.20.920.10">
    <property type="entry name" value="Bromodomain-like"/>
    <property type="match status" value="2"/>
</dbReference>
<evidence type="ECO:0000256" key="3">
    <source>
        <dbReference type="ARBA" id="ARBA00022517"/>
    </source>
</evidence>
<dbReference type="InterPro" id="IPR036388">
    <property type="entry name" value="WH-like_DNA-bd_sf"/>
</dbReference>
<dbReference type="CDD" id="cd00090">
    <property type="entry name" value="HTH_ARSR"/>
    <property type="match status" value="1"/>
</dbReference>
<dbReference type="CDD" id="cd05497">
    <property type="entry name" value="Bromo_Brdt_I_like"/>
    <property type="match status" value="1"/>
</dbReference>
<dbReference type="PANTHER" id="PTHR22880:SF225">
    <property type="entry name" value="BROMODOMAIN-CONTAINING PROTEIN BET-1-RELATED"/>
    <property type="match status" value="1"/>
</dbReference>
<dbReference type="InterPro" id="IPR027353">
    <property type="entry name" value="NET_dom"/>
</dbReference>
<dbReference type="CDD" id="cd18088">
    <property type="entry name" value="Nep1-like"/>
    <property type="match status" value="1"/>
</dbReference>
<feature type="compositionally biased region" description="Basic residues" evidence="17">
    <location>
        <begin position="1789"/>
        <end position="1802"/>
    </location>
</feature>
<keyword evidence="6" id="KW-0808">Transferase</keyword>
<evidence type="ECO:0000256" key="5">
    <source>
        <dbReference type="ARBA" id="ARBA00022603"/>
    </source>
</evidence>
<dbReference type="Pfam" id="PF03587">
    <property type="entry name" value="EMG1"/>
    <property type="match status" value="1"/>
</dbReference>
<dbReference type="GO" id="GO:0019843">
    <property type="term" value="F:rRNA binding"/>
    <property type="evidence" value="ECO:0007669"/>
    <property type="project" value="UniProtKB-KW"/>
</dbReference>
<feature type="non-terminal residue" evidence="20">
    <location>
        <position position="1"/>
    </location>
</feature>
<feature type="region of interest" description="Disordered" evidence="17">
    <location>
        <begin position="1545"/>
        <end position="1669"/>
    </location>
</feature>
<dbReference type="InterPro" id="IPR029026">
    <property type="entry name" value="tRNA_m1G_MTases_N"/>
</dbReference>
<feature type="domain" description="NET" evidence="19">
    <location>
        <begin position="907"/>
        <end position="989"/>
    </location>
</feature>
<keyword evidence="8" id="KW-0699">rRNA-binding</keyword>
<keyword evidence="3" id="KW-0690">Ribosome biogenesis</keyword>
<dbReference type="Proteomes" id="UP000668214">
    <property type="component" value="Unassembled WGS sequence"/>
</dbReference>
<feature type="compositionally biased region" description="Polar residues" evidence="17">
    <location>
        <begin position="1249"/>
        <end position="1261"/>
    </location>
</feature>
<feature type="compositionally biased region" description="Low complexity" evidence="17">
    <location>
        <begin position="870"/>
        <end position="880"/>
    </location>
</feature>
<dbReference type="GO" id="GO:0070037">
    <property type="term" value="F:rRNA (pseudouridine) methyltransferase activity"/>
    <property type="evidence" value="ECO:0007669"/>
    <property type="project" value="InterPro"/>
</dbReference>
<feature type="compositionally biased region" description="Low complexity" evidence="17">
    <location>
        <begin position="1545"/>
        <end position="1564"/>
    </location>
</feature>
<feature type="compositionally biased region" description="Basic residues" evidence="17">
    <location>
        <begin position="881"/>
        <end position="896"/>
    </location>
</feature>
<feature type="region of interest" description="Disordered" evidence="17">
    <location>
        <begin position="755"/>
        <end position="804"/>
    </location>
</feature>
<comment type="function">
    <text evidence="14">S-adenosyl-L-methionine-dependent pseudouridine N(1)-methyltransferase that methylates a pseudouridine in 18S rRNA. Involved the biosynthesis of the hypermodified N1-methyl-N3-(3-amino-3-carboxypropyl) pseudouridine (m1acp3-Psi) conserved in eukaryotic 18S rRNA. Also has an essential role in 40S ribosomal subunit biogenesis independent on its methyltransferase activity, facilitating the incorporation of ribosomal protein S19 during the formation of pre-ribosomes.</text>
</comment>
<evidence type="ECO:0000256" key="8">
    <source>
        <dbReference type="ARBA" id="ARBA00022730"/>
    </source>
</evidence>
<dbReference type="PROSITE" id="PS50014">
    <property type="entry name" value="BROMODOMAIN_2"/>
    <property type="match status" value="2"/>
</dbReference>
<evidence type="ECO:0000256" key="17">
    <source>
        <dbReference type="SAM" id="MobiDB-lite"/>
    </source>
</evidence>
<dbReference type="InterPro" id="IPR005304">
    <property type="entry name" value="Rbsml_bgen_MeTrfase_EMG1/NEP1"/>
</dbReference>
<dbReference type="PANTHER" id="PTHR22880">
    <property type="entry name" value="FALZ-RELATED BROMODOMAIN-CONTAINING PROTEINS"/>
    <property type="match status" value="1"/>
</dbReference>
<feature type="compositionally biased region" description="Polar residues" evidence="17">
    <location>
        <begin position="455"/>
        <end position="466"/>
    </location>
</feature>
<feature type="compositionally biased region" description="Polar residues" evidence="17">
    <location>
        <begin position="1136"/>
        <end position="1152"/>
    </location>
</feature>
<dbReference type="FunFam" id="3.40.1280.10:FF:000003">
    <property type="entry name" value="Ribosomal RNA small subunit methyltransferase"/>
    <property type="match status" value="1"/>
</dbReference>
<dbReference type="SUPFAM" id="SSF75217">
    <property type="entry name" value="alpha/beta knot"/>
    <property type="match status" value="1"/>
</dbReference>
<evidence type="ECO:0000256" key="2">
    <source>
        <dbReference type="ARBA" id="ARBA00008115"/>
    </source>
</evidence>
<feature type="region of interest" description="Disordered" evidence="17">
    <location>
        <begin position="197"/>
        <end position="243"/>
    </location>
</feature>
<feature type="domain" description="Bromo" evidence="18">
    <location>
        <begin position="606"/>
        <end position="678"/>
    </location>
</feature>
<dbReference type="FunFam" id="1.20.920.10:FF:000003">
    <property type="entry name" value="Bromodomain-containing protein 2"/>
    <property type="match status" value="1"/>
</dbReference>
<dbReference type="PROSITE" id="PS51525">
    <property type="entry name" value="NET"/>
    <property type="match status" value="1"/>
</dbReference>
<comment type="subcellular location">
    <subcellularLocation>
        <location evidence="1">Nucleus</location>
        <location evidence="1">Nucleolus</location>
    </subcellularLocation>
</comment>
<comment type="similarity">
    <text evidence="2">Belongs to the class IV-like SAM-binding methyltransferase superfamily. RNA methyltransferase NEP1 family.</text>
</comment>
<dbReference type="InterPro" id="IPR018359">
    <property type="entry name" value="Bromodomain_CS"/>
</dbReference>
<dbReference type="CDD" id="cd05498">
    <property type="entry name" value="Bromo_Brdt_II_like"/>
    <property type="match status" value="1"/>
</dbReference>
<feature type="region of interest" description="Disordered" evidence="17">
    <location>
        <begin position="1487"/>
        <end position="1512"/>
    </location>
</feature>
<dbReference type="InterPro" id="IPR038336">
    <property type="entry name" value="NET_sf"/>
</dbReference>
<feature type="compositionally biased region" description="Polar residues" evidence="17">
    <location>
        <begin position="1091"/>
        <end position="1128"/>
    </location>
</feature>
<evidence type="ECO:0000256" key="9">
    <source>
        <dbReference type="ARBA" id="ARBA00022737"/>
    </source>
</evidence>
<dbReference type="InterPro" id="IPR001487">
    <property type="entry name" value="Bromodomain"/>
</dbReference>
<dbReference type="InterPro" id="IPR043508">
    <property type="entry name" value="Bromo_Brdt_I"/>
</dbReference>
<feature type="compositionally biased region" description="Low complexity" evidence="17">
    <location>
        <begin position="1043"/>
        <end position="1080"/>
    </location>
</feature>
<dbReference type="GO" id="GO:0000785">
    <property type="term" value="C:chromatin"/>
    <property type="evidence" value="ECO:0007669"/>
    <property type="project" value="TreeGrafter"/>
</dbReference>
<dbReference type="FunFam" id="1.20.1270.220:FF:000001">
    <property type="entry name" value="bromodomain-containing protein 2 isoform X1"/>
    <property type="match status" value="1"/>
</dbReference>
<feature type="compositionally biased region" description="Low complexity" evidence="17">
    <location>
        <begin position="700"/>
        <end position="723"/>
    </location>
</feature>
<dbReference type="SMART" id="SM00297">
    <property type="entry name" value="BROMO"/>
    <property type="match status" value="2"/>
</dbReference>
<evidence type="ECO:0000256" key="6">
    <source>
        <dbReference type="ARBA" id="ARBA00022679"/>
    </source>
</evidence>
<dbReference type="EMBL" id="JAANIA010001464">
    <property type="protein sequence ID" value="KAG5320386.1"/>
    <property type="molecule type" value="Genomic_DNA"/>
</dbReference>
<evidence type="ECO:0000256" key="7">
    <source>
        <dbReference type="ARBA" id="ARBA00022691"/>
    </source>
</evidence>
<evidence type="ECO:0000256" key="13">
    <source>
        <dbReference type="ARBA" id="ARBA00050871"/>
    </source>
</evidence>
<keyword evidence="12" id="KW-0539">Nucleus</keyword>
<reference evidence="20" key="1">
    <citation type="submission" date="2020-02" db="EMBL/GenBank/DDBJ databases">
        <title>Relaxed selection underlies rapid genomic changes in the transitions from sociality to social parasitism in ants.</title>
        <authorList>
            <person name="Bi X."/>
        </authorList>
    </citation>
    <scope>NUCLEOTIDE SEQUENCE</scope>
    <source>
        <strain evidence="20">BGI-DK2014c</strain>
        <tissue evidence="20">Whole body</tissue>
    </source>
</reference>
<feature type="compositionally biased region" description="Basic and acidic residues" evidence="17">
    <location>
        <begin position="1657"/>
        <end position="1669"/>
    </location>
</feature>
<organism evidence="20 21">
    <name type="scientific">Pseudoatta argentina</name>
    <dbReference type="NCBI Taxonomy" id="621737"/>
    <lineage>
        <taxon>Eukaryota</taxon>
        <taxon>Metazoa</taxon>
        <taxon>Ecdysozoa</taxon>
        <taxon>Arthropoda</taxon>
        <taxon>Hexapoda</taxon>
        <taxon>Insecta</taxon>
        <taxon>Pterygota</taxon>
        <taxon>Neoptera</taxon>
        <taxon>Endopterygota</taxon>
        <taxon>Hymenoptera</taxon>
        <taxon>Apocrita</taxon>
        <taxon>Aculeata</taxon>
        <taxon>Formicoidea</taxon>
        <taxon>Formicidae</taxon>
        <taxon>Myrmicinae</taxon>
        <taxon>Pseudoatta</taxon>
    </lineage>
</organism>
<evidence type="ECO:0000256" key="14">
    <source>
        <dbReference type="ARBA" id="ARBA00053784"/>
    </source>
</evidence>
<sequence>MGNKRKRRDEDDYEYDSAPKHLQIGHIKNQEKRLIVILENSQLESVKVGNSFELLNCDDHTNILKKYKRDPGTCRPDITHQCLLMLMDSPLNRAGLLQVYIHTEKNVLIEINPQTRIPRTFKRFAGLMVQLLHKYGVRASDGPMKLLKVIKNPITNHLPVGCRKILMSFNASKVLNPRDLVPTEDPIAIVVGAMAHGQTSTPGKASTTPASPAKEPPPRDEPLLEPVDGIVQPPVIPPPDRSGRITNQLQFLQKGVLKPVWKHQFAWPFQQPVDAKKLSLPDYHKIIKKPMDLGTIKKRLENSYYWSGKECIQDFNTMFTNCYVYNKPGEDVVVMAQALEKLFLTKVAQMPKEEVVLDPPVPKGPKGKKAGRVGGPGVGGVAGGGTGAGRGRPASGAAAVTSSVPNSLTPSATSAGTTGVIPMPPLGTQAPASVPGSTNTTTIAPPSSMGVTPMATHNSLPQQVVPPTTGYHAQPAMDPQTTSAVPPPPQVPTTPTVMPPSQPAKLKKGVKRKADTTTPTANAFDPLYTPMDSKNAKIPTRRESGRQIKKPTRQAEDGLVPYHQANMPLMGAMAQQPPHAGVKGKEKLSEALKSCNDILKELFAKKHSPYAWPFYKPVDAELLGLHDYHDIIKKPMDLGTVKTKMDNRQYKTAHEFASDVRLIFTNCYKYNPPDHDVVSMARKLQDIFEMRYAKVPDEPMGSSMGTMKGSSSGSGSSSGGDSSSDSEDSVEERTQKLLELQQELKAMQEQMRKLVEESGKKKNKKKKPDKPKSKPMSNKNSSLVASHTGAMKELMKPSGGIPNVSDSVGASIASVAMGAGDLKMPGGIASDLHHQTTAVGPNKTHTAGSLGHHLPTAANAKPKGKGRGPGKAATTANTATKRPKANSRSTGNKKKNTSNQPPPISFDSEDEDSAKPMSYDEKRQLSLDINKLPGDKLGRVVHIIQSREPSLRDSNPDEIEIDFETLKPSTLRELESYVASCLRKKPHKKVSGKSKDEQMAEKKQELEKRLQDVTGQLGNVKKTAKKEDSSKSVDVVGTGGASGPSRLSASSSSSSDSDSSSSSLSSSSTDSSDSEAGNSSNRPHRKKAKKNPSTGPSATTASVVSAPTLNHSGALLMNNQPPANSTGPITKPPATHPSNIPSESGGNNNQQPVAVAAVTTGQSIPVASHASMPAQPSRPTALATAAPVKKPTPTPPPPPPTTSNPPTPSVSVPTPPPSVTPTNTNSMTASPAVSQQPSQQPTSISSFPNTVSTDGTNLNQQSDLLQPYNTLASVPTTQSSMDQTLAIKKESSFIQSQSTLDQTLALKKESSFIQTSHTNNTNNNTNLNLLPDVKPVNMMPTSMASNLNLGNINMTNLNMNLSQGLAAHMSIHNQLENMINTTAPLTNIQNSHNVTMSQQHSNGFPNTKRGNSPPNMLNNNGIPGLNMGMNIGGMSSIFDPLPIASMPISQIPIKKEEKPLPISQPQLTQKPMDAGAFFVEMNTLGMPPMGNHASTQLMPEKKMTPPDSKNPAANFASAFKNKTVEQNVKNASSWSSLAQASSPQSAAAGSSMKSAARDSFQAFKKQAKEKQDRQRALLEQQEMRRQQKEQAERERLLRQENERRREREEEDALDKVRKNIGDQQGNVMTATTRTEEVKAITDTDSSSPSHSSSQDKSAAERERLRQREQERRRREACRDWFRRFKNNDFQLEDKERSGAPKKFQDKELEQLLDEDSSQTLSELGKILQVDESTVSKHLKGLGMIQKQGHWVRYELKPRTTVSTAEKKRFFASHRIVTGDEKWIHYDNPKRRKSWGKPGHASRKTAAIRAKT</sequence>
<dbReference type="SUPFAM" id="SSF47370">
    <property type="entry name" value="Bromodomain"/>
    <property type="match status" value="2"/>
</dbReference>
<accession>A0A836JHH1</accession>
<keyword evidence="5" id="KW-0489">Methyltransferase</keyword>
<feature type="compositionally biased region" description="Basic and acidic residues" evidence="17">
    <location>
        <begin position="1566"/>
        <end position="1620"/>
    </location>
</feature>
<feature type="compositionally biased region" description="Low complexity" evidence="17">
    <location>
        <begin position="1220"/>
        <end position="1248"/>
    </location>
</feature>
<comment type="catalytic activity">
    <reaction evidence="13">
        <text>a pseudouridine in rRNA + S-adenosyl-L-methionine = an N(1)-methylpseudouridine in rRNA + S-adenosyl-L-homocysteine + H(+)</text>
        <dbReference type="Rhea" id="RHEA:46696"/>
        <dbReference type="Rhea" id="RHEA-COMP:11634"/>
        <dbReference type="Rhea" id="RHEA-COMP:13933"/>
        <dbReference type="ChEBI" id="CHEBI:15378"/>
        <dbReference type="ChEBI" id="CHEBI:57856"/>
        <dbReference type="ChEBI" id="CHEBI:59789"/>
        <dbReference type="ChEBI" id="CHEBI:65314"/>
        <dbReference type="ChEBI" id="CHEBI:74890"/>
    </reaction>
</comment>
<feature type="region of interest" description="Disordered" evidence="17">
    <location>
        <begin position="698"/>
        <end position="733"/>
    </location>
</feature>
<evidence type="ECO:0000259" key="18">
    <source>
        <dbReference type="PROSITE" id="PS50014"/>
    </source>
</evidence>
<evidence type="ECO:0000259" key="19">
    <source>
        <dbReference type="PROSITE" id="PS51525"/>
    </source>
</evidence>
<feature type="compositionally biased region" description="Low complexity" evidence="17">
    <location>
        <begin position="1642"/>
        <end position="1656"/>
    </location>
</feature>
<feature type="region of interest" description="Disordered" evidence="17">
    <location>
        <begin position="356"/>
        <end position="551"/>
    </location>
</feature>
<keyword evidence="4" id="KW-0698">rRNA processing</keyword>
<evidence type="ECO:0000256" key="11">
    <source>
        <dbReference type="ARBA" id="ARBA00023117"/>
    </source>
</evidence>
<evidence type="ECO:0000256" key="4">
    <source>
        <dbReference type="ARBA" id="ARBA00022552"/>
    </source>
</evidence>
<dbReference type="GO" id="GO:0006338">
    <property type="term" value="P:chromatin remodeling"/>
    <property type="evidence" value="ECO:0007669"/>
    <property type="project" value="TreeGrafter"/>
</dbReference>
<dbReference type="GO" id="GO:0006355">
    <property type="term" value="P:regulation of DNA-templated transcription"/>
    <property type="evidence" value="ECO:0007669"/>
    <property type="project" value="TreeGrafter"/>
</dbReference>
<name>A0A836JHH1_9HYME</name>
<dbReference type="GO" id="GO:0070475">
    <property type="term" value="P:rRNA base methylation"/>
    <property type="evidence" value="ECO:0007669"/>
    <property type="project" value="InterPro"/>
</dbReference>
<evidence type="ECO:0000256" key="12">
    <source>
        <dbReference type="ARBA" id="ARBA00023242"/>
    </source>
</evidence>
<evidence type="ECO:0000256" key="15">
    <source>
        <dbReference type="ARBA" id="ARBA00081469"/>
    </source>
</evidence>
<feature type="compositionally biased region" description="Polar residues" evidence="17">
    <location>
        <begin position="835"/>
        <end position="847"/>
    </location>
</feature>
<dbReference type="PROSITE" id="PS00633">
    <property type="entry name" value="BROMODOMAIN_1"/>
    <property type="match status" value="2"/>
</dbReference>
<feature type="compositionally biased region" description="Polar residues" evidence="17">
    <location>
        <begin position="401"/>
        <end position="417"/>
    </location>
</feature>
<dbReference type="Pfam" id="PF00439">
    <property type="entry name" value="Bromodomain"/>
    <property type="match status" value="2"/>
</dbReference>
<feature type="compositionally biased region" description="Basic residues" evidence="17">
    <location>
        <begin position="983"/>
        <end position="992"/>
    </location>
</feature>
<dbReference type="InterPro" id="IPR029028">
    <property type="entry name" value="Alpha/beta_knot_MTases"/>
</dbReference>
<feature type="region of interest" description="Disordered" evidence="17">
    <location>
        <begin position="1786"/>
        <end position="1811"/>
    </location>
</feature>
<feature type="compositionally biased region" description="Polar residues" evidence="17">
    <location>
        <begin position="1621"/>
        <end position="1632"/>
    </location>
</feature>
<evidence type="ECO:0000256" key="10">
    <source>
        <dbReference type="ARBA" id="ARBA00022884"/>
    </source>
</evidence>
<gene>
    <name evidence="20" type="primary">Brd2</name>
    <name evidence="20" type="ORF">G6Z78_0005027</name>
</gene>
<keyword evidence="7" id="KW-0949">S-adenosyl-L-methionine</keyword>
<dbReference type="GO" id="GO:0005730">
    <property type="term" value="C:nucleolus"/>
    <property type="evidence" value="ECO:0007669"/>
    <property type="project" value="UniProtKB-SubCell"/>
</dbReference>
<feature type="compositionally biased region" description="Basic and acidic residues" evidence="17">
    <location>
        <begin position="993"/>
        <end position="1011"/>
    </location>
</feature>
<keyword evidence="21" id="KW-1185">Reference proteome</keyword>
<protein>
    <recommendedName>
        <fullName evidence="15">18S rRNA (pseudouridine-N1)-methyltransferase</fullName>
    </recommendedName>
</protein>
<dbReference type="InterPro" id="IPR036427">
    <property type="entry name" value="Bromodomain-like_sf"/>
</dbReference>
<evidence type="ECO:0000313" key="20">
    <source>
        <dbReference type="EMBL" id="KAG5320386.1"/>
    </source>
</evidence>
<keyword evidence="11 16" id="KW-0103">Bromodomain</keyword>
<comment type="caution">
    <text evidence="20">The sequence shown here is derived from an EMBL/GenBank/DDBJ whole genome shotgun (WGS) entry which is preliminary data.</text>
</comment>
<feature type="compositionally biased region" description="Pro residues" evidence="17">
    <location>
        <begin position="1190"/>
        <end position="1219"/>
    </location>
</feature>
<dbReference type="InterPro" id="IPR043509">
    <property type="entry name" value="Bromo_Brdt_II"/>
</dbReference>
<dbReference type="InterPro" id="IPR050935">
    <property type="entry name" value="Bromo_chromatin_reader"/>
</dbReference>
<dbReference type="Gene3D" id="1.10.10.10">
    <property type="entry name" value="Winged helix-like DNA-binding domain superfamily/Winged helix DNA-binding domain"/>
    <property type="match status" value="1"/>
</dbReference>
<feature type="region of interest" description="Disordered" evidence="17">
    <location>
        <begin position="820"/>
        <end position="931"/>
    </location>
</feature>
<keyword evidence="10" id="KW-0694">RNA-binding</keyword>
<dbReference type="Gene3D" id="3.40.1280.10">
    <property type="match status" value="1"/>
</dbReference>
<dbReference type="Gene3D" id="1.20.1270.220">
    <property type="match status" value="1"/>
</dbReference>
<proteinExistence type="inferred from homology"/>
<feature type="compositionally biased region" description="Polar residues" evidence="17">
    <location>
        <begin position="435"/>
        <end position="445"/>
    </location>
</feature>
<feature type="compositionally biased region" description="Polar residues" evidence="17">
    <location>
        <begin position="197"/>
        <end position="210"/>
    </location>
</feature>
<dbReference type="FunFam" id="1.20.920.10:FF:000002">
    <property type="entry name" value="Bromodomain-containing protein 4"/>
    <property type="match status" value="1"/>
</dbReference>
<dbReference type="PRINTS" id="PR00503">
    <property type="entry name" value="BROMODOMAIN"/>
</dbReference>
<feature type="region of interest" description="Disordered" evidence="17">
    <location>
        <begin position="983"/>
        <end position="1261"/>
    </location>
</feature>
<evidence type="ECO:0000256" key="16">
    <source>
        <dbReference type="PROSITE-ProRule" id="PRU00035"/>
    </source>
</evidence>
<dbReference type="InterPro" id="IPR011991">
    <property type="entry name" value="ArsR-like_HTH"/>
</dbReference>